<feature type="domain" description="HNH nuclease" evidence="1">
    <location>
        <begin position="68"/>
        <end position="110"/>
    </location>
</feature>
<dbReference type="InterPro" id="IPR003615">
    <property type="entry name" value="HNH_nuc"/>
</dbReference>
<evidence type="ECO:0000313" key="3">
    <source>
        <dbReference type="Proteomes" id="UP000677537"/>
    </source>
</evidence>
<dbReference type="RefSeq" id="WP_209371356.1">
    <property type="nucleotide sequence ID" value="NZ_JAGIZA010000003.1"/>
</dbReference>
<sequence>MKIAALIPLACPGMTALGTDALPDNLRRRILVCEEVHPRLGSPCWMWTGRTNRNGYGRAWHGGAEPVAHRAVYEELVGAIPTGLILDHLCRWRRCCNPGHVEPVTPRENVLRGEAILFAPAIASTITEGAQAHA</sequence>
<evidence type="ECO:0000313" key="2">
    <source>
        <dbReference type="EMBL" id="MBP0492115.1"/>
    </source>
</evidence>
<dbReference type="SUPFAM" id="SSF54060">
    <property type="entry name" value="His-Me finger endonucleases"/>
    <property type="match status" value="1"/>
</dbReference>
<protein>
    <submittedName>
        <fullName evidence="2">HNH endonuclease</fullName>
    </submittedName>
</protein>
<name>A0A940S4M1_9PROT</name>
<dbReference type="Pfam" id="PF13392">
    <property type="entry name" value="HNH_3"/>
    <property type="match status" value="1"/>
</dbReference>
<dbReference type="InterPro" id="IPR044925">
    <property type="entry name" value="His-Me_finger_sf"/>
</dbReference>
<dbReference type="Proteomes" id="UP000677537">
    <property type="component" value="Unassembled WGS sequence"/>
</dbReference>
<accession>A0A940S4M1</accession>
<dbReference type="AlphaFoldDB" id="A0A940S4M1"/>
<proteinExistence type="predicted"/>
<reference evidence="2" key="1">
    <citation type="submission" date="2021-03" db="EMBL/GenBank/DDBJ databases">
        <authorList>
            <person name="So Y."/>
        </authorList>
    </citation>
    <scope>NUCLEOTIDE SEQUENCE</scope>
    <source>
        <strain evidence="2">SG15</strain>
    </source>
</reference>
<dbReference type="EMBL" id="JAGIZA010000003">
    <property type="protein sequence ID" value="MBP0492115.1"/>
    <property type="molecule type" value="Genomic_DNA"/>
</dbReference>
<keyword evidence="2" id="KW-0540">Nuclease</keyword>
<dbReference type="GO" id="GO:0004519">
    <property type="term" value="F:endonuclease activity"/>
    <property type="evidence" value="ECO:0007669"/>
    <property type="project" value="UniProtKB-KW"/>
</dbReference>
<keyword evidence="3" id="KW-1185">Reference proteome</keyword>
<comment type="caution">
    <text evidence="2">The sequence shown here is derived from an EMBL/GenBank/DDBJ whole genome shotgun (WGS) entry which is preliminary data.</text>
</comment>
<keyword evidence="2" id="KW-0378">Hydrolase</keyword>
<keyword evidence="2" id="KW-0255">Endonuclease</keyword>
<organism evidence="2 3">
    <name type="scientific">Roseomonas indoligenes</name>
    <dbReference type="NCBI Taxonomy" id="2820811"/>
    <lineage>
        <taxon>Bacteria</taxon>
        <taxon>Pseudomonadati</taxon>
        <taxon>Pseudomonadota</taxon>
        <taxon>Alphaproteobacteria</taxon>
        <taxon>Acetobacterales</taxon>
        <taxon>Roseomonadaceae</taxon>
        <taxon>Roseomonas</taxon>
    </lineage>
</organism>
<gene>
    <name evidence="2" type="ORF">J5Y10_04915</name>
</gene>
<evidence type="ECO:0000259" key="1">
    <source>
        <dbReference type="Pfam" id="PF13392"/>
    </source>
</evidence>